<reference evidence="2 3" key="1">
    <citation type="submission" date="2020-08" db="EMBL/GenBank/DDBJ databases">
        <authorList>
            <person name="Koutsovoulos G."/>
            <person name="Danchin GJ E."/>
        </authorList>
    </citation>
    <scope>NUCLEOTIDE SEQUENCE [LARGE SCALE GENOMIC DNA]</scope>
</reference>
<accession>A0A6V7VSU1</accession>
<proteinExistence type="predicted"/>
<evidence type="ECO:0000256" key="1">
    <source>
        <dbReference type="SAM" id="Phobius"/>
    </source>
</evidence>
<keyword evidence="1" id="KW-1133">Transmembrane helix</keyword>
<keyword evidence="1" id="KW-0472">Membrane</keyword>
<name>A0A6V7VSU1_MELEN</name>
<gene>
    <name evidence="2" type="ORF">MENT_LOCUS29928</name>
</gene>
<dbReference type="AlphaFoldDB" id="A0A6V7VSU1"/>
<keyword evidence="1" id="KW-0812">Transmembrane</keyword>
<organism evidence="2 3">
    <name type="scientific">Meloidogyne enterolobii</name>
    <name type="common">Root-knot nematode worm</name>
    <name type="synonym">Meloidogyne mayaguensis</name>
    <dbReference type="NCBI Taxonomy" id="390850"/>
    <lineage>
        <taxon>Eukaryota</taxon>
        <taxon>Metazoa</taxon>
        <taxon>Ecdysozoa</taxon>
        <taxon>Nematoda</taxon>
        <taxon>Chromadorea</taxon>
        <taxon>Rhabditida</taxon>
        <taxon>Tylenchina</taxon>
        <taxon>Tylenchomorpha</taxon>
        <taxon>Tylenchoidea</taxon>
        <taxon>Meloidogynidae</taxon>
        <taxon>Meloidogyninae</taxon>
        <taxon>Meloidogyne</taxon>
    </lineage>
</organism>
<comment type="caution">
    <text evidence="2">The sequence shown here is derived from an EMBL/GenBank/DDBJ whole genome shotgun (WGS) entry which is preliminary data.</text>
</comment>
<dbReference type="EMBL" id="CAJEWN010000310">
    <property type="protein sequence ID" value="CAD2178017.1"/>
    <property type="molecule type" value="Genomic_DNA"/>
</dbReference>
<protein>
    <submittedName>
        <fullName evidence="2">Uncharacterized protein</fullName>
    </submittedName>
</protein>
<evidence type="ECO:0000313" key="2">
    <source>
        <dbReference type="EMBL" id="CAD2178017.1"/>
    </source>
</evidence>
<dbReference type="Proteomes" id="UP000580250">
    <property type="component" value="Unassembled WGS sequence"/>
</dbReference>
<sequence length="55" mass="6686">MGNMFVKFFYTNLNKTKAIFKHHTILLLVYIIKRTFFTVFVFYLRFLKSHCSVMS</sequence>
<feature type="transmembrane region" description="Helical" evidence="1">
    <location>
        <begin position="25"/>
        <end position="46"/>
    </location>
</feature>
<evidence type="ECO:0000313" key="3">
    <source>
        <dbReference type="Proteomes" id="UP000580250"/>
    </source>
</evidence>